<comment type="similarity">
    <text evidence="2 6">Belongs to the complex I subunit 1 family.</text>
</comment>
<evidence type="ECO:0000256" key="3">
    <source>
        <dbReference type="ARBA" id="ARBA00022692"/>
    </source>
</evidence>
<evidence type="ECO:0000256" key="1">
    <source>
        <dbReference type="ARBA" id="ARBA00004141"/>
    </source>
</evidence>
<evidence type="ECO:0000313" key="8">
    <source>
        <dbReference type="EMBL" id="PHT83616.1"/>
    </source>
</evidence>
<dbReference type="PANTHER" id="PTHR11432">
    <property type="entry name" value="NADH DEHYDROGENASE SUBUNIT 1"/>
    <property type="match status" value="1"/>
</dbReference>
<dbReference type="STRING" id="4072.A0A2G2ZNQ6"/>
<dbReference type="EMBL" id="AYRZ02000004">
    <property type="protein sequence ID" value="PHT83616.1"/>
    <property type="molecule type" value="Genomic_DNA"/>
</dbReference>
<keyword evidence="3 6" id="KW-0812">Transmembrane</keyword>
<keyword evidence="6" id="KW-0520">NAD</keyword>
<dbReference type="AlphaFoldDB" id="A0A2G2ZNQ6"/>
<comment type="subcellular location">
    <subcellularLocation>
        <location evidence="6">Cell membrane</location>
        <topology evidence="6">Multi-pass membrane protein</topology>
    </subcellularLocation>
    <subcellularLocation>
        <location evidence="1">Membrane</location>
        <topology evidence="1">Multi-pass membrane protein</topology>
    </subcellularLocation>
</comment>
<evidence type="ECO:0000256" key="4">
    <source>
        <dbReference type="ARBA" id="ARBA00022989"/>
    </source>
</evidence>
<comment type="caution">
    <text evidence="8">The sequence shown here is derived from an EMBL/GenBank/DDBJ whole genome shotgun (WGS) entry which is preliminary data.</text>
</comment>
<keyword evidence="4 7" id="KW-1133">Transmembrane helix</keyword>
<evidence type="ECO:0000256" key="5">
    <source>
        <dbReference type="ARBA" id="ARBA00023136"/>
    </source>
</evidence>
<evidence type="ECO:0000313" key="9">
    <source>
        <dbReference type="Proteomes" id="UP000222542"/>
    </source>
</evidence>
<proteinExistence type="inferred from homology"/>
<sequence>MHIVVPTEIFGIILPLLLGVSFLLLVERKVMAFAQHQKGPDVAGLFGLLQPLADGLKIDSKITYFTK</sequence>
<keyword evidence="5 7" id="KW-0472">Membrane</keyword>
<reference evidence="8 9" key="2">
    <citation type="journal article" date="2017" name="Genome Biol.">
        <title>New reference genome sequences of hot pepper reveal the massive evolution of plant disease-resistance genes by retroduplication.</title>
        <authorList>
            <person name="Kim S."/>
            <person name="Park J."/>
            <person name="Yeom S.I."/>
            <person name="Kim Y.M."/>
            <person name="Seo E."/>
            <person name="Kim K.T."/>
            <person name="Kim M.S."/>
            <person name="Lee J.M."/>
            <person name="Cheong K."/>
            <person name="Shin H.S."/>
            <person name="Kim S.B."/>
            <person name="Han K."/>
            <person name="Lee J."/>
            <person name="Park M."/>
            <person name="Lee H.A."/>
            <person name="Lee H.Y."/>
            <person name="Lee Y."/>
            <person name="Oh S."/>
            <person name="Lee J.H."/>
            <person name="Choi E."/>
            <person name="Choi E."/>
            <person name="Lee S.E."/>
            <person name="Jeon J."/>
            <person name="Kim H."/>
            <person name="Choi G."/>
            <person name="Song H."/>
            <person name="Lee J."/>
            <person name="Lee S.C."/>
            <person name="Kwon J.K."/>
            <person name="Lee H.Y."/>
            <person name="Koo N."/>
            <person name="Hong Y."/>
            <person name="Kim R.W."/>
            <person name="Kang W.H."/>
            <person name="Huh J.H."/>
            <person name="Kang B.C."/>
            <person name="Yang T.J."/>
            <person name="Lee Y.H."/>
            <person name="Bennetzen J.L."/>
            <person name="Choi D."/>
        </authorList>
    </citation>
    <scope>NUCLEOTIDE SEQUENCE [LARGE SCALE GENOMIC DNA]</scope>
    <source>
        <strain evidence="9">cv. CM334</strain>
    </source>
</reference>
<dbReference type="Gramene" id="PHT83616">
    <property type="protein sequence ID" value="PHT83616"/>
    <property type="gene ID" value="T459_12059"/>
</dbReference>
<organism evidence="8 9">
    <name type="scientific">Capsicum annuum</name>
    <name type="common">Capsicum pepper</name>
    <dbReference type="NCBI Taxonomy" id="4072"/>
    <lineage>
        <taxon>Eukaryota</taxon>
        <taxon>Viridiplantae</taxon>
        <taxon>Streptophyta</taxon>
        <taxon>Embryophyta</taxon>
        <taxon>Tracheophyta</taxon>
        <taxon>Spermatophyta</taxon>
        <taxon>Magnoliopsida</taxon>
        <taxon>eudicotyledons</taxon>
        <taxon>Gunneridae</taxon>
        <taxon>Pentapetalae</taxon>
        <taxon>asterids</taxon>
        <taxon>lamiids</taxon>
        <taxon>Solanales</taxon>
        <taxon>Solanaceae</taxon>
        <taxon>Solanoideae</taxon>
        <taxon>Capsiceae</taxon>
        <taxon>Capsicum</taxon>
    </lineage>
</organism>
<feature type="transmembrane region" description="Helical" evidence="7">
    <location>
        <begin position="6"/>
        <end position="26"/>
    </location>
</feature>
<dbReference type="PANTHER" id="PTHR11432:SF3">
    <property type="entry name" value="NADH-UBIQUINONE OXIDOREDUCTASE CHAIN 1"/>
    <property type="match status" value="1"/>
</dbReference>
<dbReference type="GO" id="GO:0005886">
    <property type="term" value="C:plasma membrane"/>
    <property type="evidence" value="ECO:0007669"/>
    <property type="project" value="UniProtKB-SubCell"/>
</dbReference>
<accession>A0A2G2ZNQ6</accession>
<dbReference type="Proteomes" id="UP000222542">
    <property type="component" value="Unassembled WGS sequence"/>
</dbReference>
<name>A0A2G2ZNQ6_CAPAN</name>
<protein>
    <submittedName>
        <fullName evidence="8">NADH-ubiquinone oxidoreductase chain 1</fullName>
    </submittedName>
</protein>
<evidence type="ECO:0000256" key="6">
    <source>
        <dbReference type="RuleBase" id="RU000471"/>
    </source>
</evidence>
<dbReference type="Pfam" id="PF00146">
    <property type="entry name" value="NADHdh"/>
    <property type="match status" value="1"/>
</dbReference>
<dbReference type="InterPro" id="IPR001694">
    <property type="entry name" value="NADH_UbQ_OxRdtase_su1/FPO"/>
</dbReference>
<evidence type="ECO:0000256" key="7">
    <source>
        <dbReference type="SAM" id="Phobius"/>
    </source>
</evidence>
<evidence type="ECO:0000256" key="2">
    <source>
        <dbReference type="ARBA" id="ARBA00010535"/>
    </source>
</evidence>
<gene>
    <name evidence="8" type="ORF">T459_12059</name>
</gene>
<keyword evidence="9" id="KW-1185">Reference proteome</keyword>
<reference evidence="8 9" key="1">
    <citation type="journal article" date="2014" name="Nat. Genet.">
        <title>Genome sequence of the hot pepper provides insights into the evolution of pungency in Capsicum species.</title>
        <authorList>
            <person name="Kim S."/>
            <person name="Park M."/>
            <person name="Yeom S.I."/>
            <person name="Kim Y.M."/>
            <person name="Lee J.M."/>
            <person name="Lee H.A."/>
            <person name="Seo E."/>
            <person name="Choi J."/>
            <person name="Cheong K."/>
            <person name="Kim K.T."/>
            <person name="Jung K."/>
            <person name="Lee G.W."/>
            <person name="Oh S.K."/>
            <person name="Bae C."/>
            <person name="Kim S.B."/>
            <person name="Lee H.Y."/>
            <person name="Kim S.Y."/>
            <person name="Kim M.S."/>
            <person name="Kang B.C."/>
            <person name="Jo Y.D."/>
            <person name="Yang H.B."/>
            <person name="Jeong H.J."/>
            <person name="Kang W.H."/>
            <person name="Kwon J.K."/>
            <person name="Shin C."/>
            <person name="Lim J.Y."/>
            <person name="Park J.H."/>
            <person name="Huh J.H."/>
            <person name="Kim J.S."/>
            <person name="Kim B.D."/>
            <person name="Cohen O."/>
            <person name="Paran I."/>
            <person name="Suh M.C."/>
            <person name="Lee S.B."/>
            <person name="Kim Y.K."/>
            <person name="Shin Y."/>
            <person name="Noh S.J."/>
            <person name="Park J."/>
            <person name="Seo Y.S."/>
            <person name="Kwon S.Y."/>
            <person name="Kim H.A."/>
            <person name="Park J.M."/>
            <person name="Kim H.J."/>
            <person name="Choi S.B."/>
            <person name="Bosland P.W."/>
            <person name="Reeves G."/>
            <person name="Jo S.H."/>
            <person name="Lee B.W."/>
            <person name="Cho H.T."/>
            <person name="Choi H.S."/>
            <person name="Lee M.S."/>
            <person name="Yu Y."/>
            <person name="Do Choi Y."/>
            <person name="Park B.S."/>
            <person name="van Deynze A."/>
            <person name="Ashrafi H."/>
            <person name="Hill T."/>
            <person name="Kim W.T."/>
            <person name="Pai H.S."/>
            <person name="Ahn H.K."/>
            <person name="Yeam I."/>
            <person name="Giovannoni J.J."/>
            <person name="Rose J.K."/>
            <person name="Sorensen I."/>
            <person name="Lee S.J."/>
            <person name="Kim R.W."/>
            <person name="Choi I.Y."/>
            <person name="Choi B.S."/>
            <person name="Lim J.S."/>
            <person name="Lee Y.H."/>
            <person name="Choi D."/>
        </authorList>
    </citation>
    <scope>NUCLEOTIDE SEQUENCE [LARGE SCALE GENOMIC DNA]</scope>
    <source>
        <strain evidence="9">cv. CM334</strain>
    </source>
</reference>